<dbReference type="PANTHER" id="PTHR43420">
    <property type="entry name" value="ACETYLTRANSFERASE"/>
    <property type="match status" value="1"/>
</dbReference>
<evidence type="ECO:0000256" key="2">
    <source>
        <dbReference type="ARBA" id="ARBA00023315"/>
    </source>
</evidence>
<organism evidence="4 5">
    <name type="scientific">Gilvimarinus algae</name>
    <dbReference type="NCBI Taxonomy" id="3058037"/>
    <lineage>
        <taxon>Bacteria</taxon>
        <taxon>Pseudomonadati</taxon>
        <taxon>Pseudomonadota</taxon>
        <taxon>Gammaproteobacteria</taxon>
        <taxon>Cellvibrionales</taxon>
        <taxon>Cellvibrionaceae</taxon>
        <taxon>Gilvimarinus</taxon>
    </lineage>
</organism>
<evidence type="ECO:0000313" key="5">
    <source>
        <dbReference type="Proteomes" id="UP001168380"/>
    </source>
</evidence>
<dbReference type="SUPFAM" id="SSF55729">
    <property type="entry name" value="Acyl-CoA N-acyltransferases (Nat)"/>
    <property type="match status" value="1"/>
</dbReference>
<dbReference type="CDD" id="cd04301">
    <property type="entry name" value="NAT_SF"/>
    <property type="match status" value="1"/>
</dbReference>
<dbReference type="Pfam" id="PF13673">
    <property type="entry name" value="Acetyltransf_10"/>
    <property type="match status" value="1"/>
</dbReference>
<dbReference type="RefSeq" id="WP_302712308.1">
    <property type="nucleotide sequence ID" value="NZ_JAULRT010000052.1"/>
</dbReference>
<dbReference type="EMBL" id="JAULRT010000052">
    <property type="protein sequence ID" value="MDO3382148.1"/>
    <property type="molecule type" value="Genomic_DNA"/>
</dbReference>
<reference evidence="4" key="1">
    <citation type="submission" date="2023-07" db="EMBL/GenBank/DDBJ databases">
        <title>Gilvimarinus algae sp. nov., isolated from the surface of Kelp.</title>
        <authorList>
            <person name="Sun Y.Y."/>
            <person name="Gong Y."/>
            <person name="Du Z.J."/>
        </authorList>
    </citation>
    <scope>NUCLEOTIDE SEQUENCE</scope>
    <source>
        <strain evidence="4">SDUM040014</strain>
    </source>
</reference>
<dbReference type="EC" id="2.3.1.-" evidence="4"/>
<gene>
    <name evidence="4" type="ORF">QWI16_08165</name>
</gene>
<evidence type="ECO:0000313" key="4">
    <source>
        <dbReference type="EMBL" id="MDO3382148.1"/>
    </source>
</evidence>
<proteinExistence type="predicted"/>
<evidence type="ECO:0000259" key="3">
    <source>
        <dbReference type="PROSITE" id="PS51186"/>
    </source>
</evidence>
<protein>
    <submittedName>
        <fullName evidence="4">GNAT family N-acetyltransferase</fullName>
        <ecNumber evidence="4">2.3.1.-</ecNumber>
    </submittedName>
</protein>
<dbReference type="Proteomes" id="UP001168380">
    <property type="component" value="Unassembled WGS sequence"/>
</dbReference>
<sequence length="145" mass="16391">MHPEPFDAASIRIQPIDWQSTMALRQQVLWPQKPAEHCQLEGDETADHYGAFCADHLLGVASVFTQDSSARLRKFATAKEHQGKGVGTVLLGHIMEELTTRGYRYFWCDARETAIGFYRRFGLEVESDRFYKSGVAHVKMGTLLG</sequence>
<dbReference type="InterPro" id="IPR016181">
    <property type="entry name" value="Acyl_CoA_acyltransferase"/>
</dbReference>
<keyword evidence="5" id="KW-1185">Reference proteome</keyword>
<keyword evidence="1 4" id="KW-0808">Transferase</keyword>
<accession>A0ABT8TFH9</accession>
<dbReference type="InterPro" id="IPR000182">
    <property type="entry name" value="GNAT_dom"/>
</dbReference>
<evidence type="ECO:0000256" key="1">
    <source>
        <dbReference type="ARBA" id="ARBA00022679"/>
    </source>
</evidence>
<dbReference type="GO" id="GO:0016746">
    <property type="term" value="F:acyltransferase activity"/>
    <property type="evidence" value="ECO:0007669"/>
    <property type="project" value="UniProtKB-KW"/>
</dbReference>
<dbReference type="InterPro" id="IPR050680">
    <property type="entry name" value="YpeA/RimI_acetyltransf"/>
</dbReference>
<dbReference type="PROSITE" id="PS51186">
    <property type="entry name" value="GNAT"/>
    <property type="match status" value="1"/>
</dbReference>
<feature type="domain" description="N-acetyltransferase" evidence="3">
    <location>
        <begin position="9"/>
        <end position="145"/>
    </location>
</feature>
<dbReference type="Gene3D" id="3.40.630.30">
    <property type="match status" value="1"/>
</dbReference>
<name>A0ABT8TFH9_9GAMM</name>
<comment type="caution">
    <text evidence="4">The sequence shown here is derived from an EMBL/GenBank/DDBJ whole genome shotgun (WGS) entry which is preliminary data.</text>
</comment>
<keyword evidence="2 4" id="KW-0012">Acyltransferase</keyword>